<keyword evidence="1" id="KW-0812">Transmembrane</keyword>
<reference evidence="2" key="2">
    <citation type="submission" date="2017-09" db="EMBL/GenBank/DDBJ databases">
        <title>FDA dAtabase for Regulatory Grade micrObial Sequences (FDA-ARGOS): Supporting development and validation of Infectious Disease Dx tests.</title>
        <authorList>
            <person name="Minogue T."/>
            <person name="Wolcott M."/>
            <person name="Wasieloski L."/>
            <person name="Aguilar W."/>
            <person name="Moore D."/>
            <person name="Tallon L.J."/>
            <person name="Sadzewicz L."/>
            <person name="Ott S."/>
            <person name="Zhao X."/>
            <person name="Nagaraj S."/>
            <person name="Vavikolanu K."/>
            <person name="Aluvathingal J."/>
            <person name="Nadendla S."/>
            <person name="Sichtig H."/>
        </authorList>
    </citation>
    <scope>NUCLEOTIDE SEQUENCE</scope>
    <source>
        <strain evidence="2">FDAARGOS_387</strain>
    </source>
</reference>
<protein>
    <submittedName>
        <fullName evidence="2">Uncharacterized protein</fullName>
    </submittedName>
</protein>
<gene>
    <name evidence="2" type="ORF">CRN84_12270</name>
    <name evidence="3" type="ORF">NCTC12282_03508</name>
</gene>
<evidence type="ECO:0000313" key="2">
    <source>
        <dbReference type="EMBL" id="PHI30061.1"/>
    </source>
</evidence>
<dbReference type="EMBL" id="PDDX01000001">
    <property type="protein sequence ID" value="PHI30061.1"/>
    <property type="molecule type" value="Genomic_DNA"/>
</dbReference>
<dbReference type="Proteomes" id="UP000373449">
    <property type="component" value="Unassembled WGS sequence"/>
</dbReference>
<dbReference type="RefSeq" id="WP_029095899.1">
    <property type="nucleotide sequence ID" value="NZ_CAADJA010000002.1"/>
</dbReference>
<feature type="transmembrane region" description="Helical" evidence="1">
    <location>
        <begin position="36"/>
        <end position="56"/>
    </location>
</feature>
<proteinExistence type="predicted"/>
<name>A0A2C6DMN0_9GAMM</name>
<accession>A0A2C6DMN0</accession>
<evidence type="ECO:0000256" key="1">
    <source>
        <dbReference type="SAM" id="Phobius"/>
    </source>
</evidence>
<keyword evidence="4" id="KW-1185">Reference proteome</keyword>
<feature type="transmembrane region" description="Helical" evidence="1">
    <location>
        <begin position="62"/>
        <end position="82"/>
    </location>
</feature>
<reference evidence="3 5" key="3">
    <citation type="submission" date="2019-03" db="EMBL/GenBank/DDBJ databases">
        <authorList>
            <consortium name="Pathogen Informatics"/>
        </authorList>
    </citation>
    <scope>NUCLEOTIDE SEQUENCE [LARGE SCALE GENOMIC DNA]</scope>
    <source>
        <strain evidence="3 5">NCTC12282</strain>
    </source>
</reference>
<evidence type="ECO:0000313" key="3">
    <source>
        <dbReference type="EMBL" id="VFS49048.1"/>
    </source>
</evidence>
<dbReference type="AlphaFoldDB" id="A0A2C6DMN0"/>
<evidence type="ECO:0000313" key="5">
    <source>
        <dbReference type="Proteomes" id="UP000373449"/>
    </source>
</evidence>
<dbReference type="STRING" id="1111728.GCA_000427805_04040"/>
<organism evidence="2 4">
    <name type="scientific">Budvicia aquatica</name>
    <dbReference type="NCBI Taxonomy" id="82979"/>
    <lineage>
        <taxon>Bacteria</taxon>
        <taxon>Pseudomonadati</taxon>
        <taxon>Pseudomonadota</taxon>
        <taxon>Gammaproteobacteria</taxon>
        <taxon>Enterobacterales</taxon>
        <taxon>Budviciaceae</taxon>
        <taxon>Budvicia</taxon>
    </lineage>
</organism>
<reference evidence="4" key="1">
    <citation type="submission" date="2017-09" db="EMBL/GenBank/DDBJ databases">
        <title>FDA dAtabase for Regulatory Grade micrObial Sequences (FDA-ARGOS): Supporting development and validation of Infectious Disease Dx tests.</title>
        <authorList>
            <person name="Minogue T."/>
            <person name="Wolcott M."/>
            <person name="Wasieloski L."/>
            <person name="Aguilar W."/>
            <person name="Moore D."/>
            <person name="Tallon L."/>
            <person name="Sadzewicz L."/>
            <person name="Ott S."/>
            <person name="Zhao X."/>
            <person name="Nagaraj S."/>
            <person name="Vavikolanu K."/>
            <person name="Aluvathingal J."/>
            <person name="Nadendla S."/>
            <person name="Sichtig H."/>
        </authorList>
    </citation>
    <scope>NUCLEOTIDE SEQUENCE [LARGE SCALE GENOMIC DNA]</scope>
    <source>
        <strain evidence="4">FDAARGOS_387</strain>
    </source>
</reference>
<evidence type="ECO:0000313" key="4">
    <source>
        <dbReference type="Proteomes" id="UP000224974"/>
    </source>
</evidence>
<keyword evidence="1" id="KW-1133">Transmembrane helix</keyword>
<sequence length="139" mass="15523">MVVKSETISQAWHTLLTEINQDVDYHRVKVQGLNRIDRGCVVMLLLFLMACGGWGWRYGLGLGLLAVFFAVPAGALIVAHRLSRQVQAHTRSLDQLIPLQTWATGTLMTADNLTYLTQARQRIRAGECPLPSNQPRNDP</sequence>
<keyword evidence="1" id="KW-0472">Membrane</keyword>
<dbReference type="EMBL" id="CAADJA010000002">
    <property type="protein sequence ID" value="VFS49048.1"/>
    <property type="molecule type" value="Genomic_DNA"/>
</dbReference>
<dbReference type="Proteomes" id="UP000224974">
    <property type="component" value="Unassembled WGS sequence"/>
</dbReference>